<dbReference type="InterPro" id="IPR042266">
    <property type="entry name" value="PPPDE_sf"/>
</dbReference>
<protein>
    <submittedName>
        <fullName evidence="7">Uncharacterized protein LOC108563933</fullName>
    </submittedName>
</protein>
<gene>
    <name evidence="7" type="primary">LOC108563933</name>
</gene>
<evidence type="ECO:0000313" key="6">
    <source>
        <dbReference type="Proteomes" id="UP000695000"/>
    </source>
</evidence>
<evidence type="ECO:0000256" key="3">
    <source>
        <dbReference type="ARBA" id="ARBA00022801"/>
    </source>
</evidence>
<feature type="chain" id="PRO_5046376696" evidence="4">
    <location>
        <begin position="22"/>
        <end position="186"/>
    </location>
</feature>
<dbReference type="Pfam" id="PF05903">
    <property type="entry name" value="Peptidase_C97"/>
    <property type="match status" value="1"/>
</dbReference>
<proteinExistence type="inferred from homology"/>
<dbReference type="Gene3D" id="3.90.1720.30">
    <property type="entry name" value="PPPDE domains"/>
    <property type="match status" value="1"/>
</dbReference>
<comment type="similarity">
    <text evidence="1">Belongs to the DeSI family.</text>
</comment>
<feature type="domain" description="PPPDE" evidence="5">
    <location>
        <begin position="47"/>
        <end position="155"/>
    </location>
</feature>
<reference evidence="7" key="1">
    <citation type="submission" date="2025-08" db="UniProtKB">
        <authorList>
            <consortium name="RefSeq"/>
        </authorList>
    </citation>
    <scope>IDENTIFICATION</scope>
    <source>
        <tissue evidence="7">Whole Larva</tissue>
    </source>
</reference>
<sequence>MKFFVFALLLLTGYLSVPAQAAQRATVKLLMHDLAGNALPARLIGGALSLTGEGGKHWAIVVQFDGDDQVYLCELHRDPNTGNKGSGGITWICERMTKEQVLNGKSGVHVYNFGKVDLTPEQLKTYCREIKFNGQDYNLILQNCQHWAKDLIGKLGLSTTWFNIKSFLEKTTGPGFFYSLFEGHKL</sequence>
<evidence type="ECO:0000313" key="7">
    <source>
        <dbReference type="RefSeq" id="XP_017778260.1"/>
    </source>
</evidence>
<evidence type="ECO:0000256" key="1">
    <source>
        <dbReference type="ARBA" id="ARBA00008140"/>
    </source>
</evidence>
<accession>A0ABM1MUL0</accession>
<keyword evidence="3" id="KW-0378">Hydrolase</keyword>
<feature type="signal peptide" evidence="4">
    <location>
        <begin position="1"/>
        <end position="21"/>
    </location>
</feature>
<name>A0ABM1MUL0_NICVS</name>
<dbReference type="RefSeq" id="XP_017778260.1">
    <property type="nucleotide sequence ID" value="XM_017922771.1"/>
</dbReference>
<organism evidence="6 7">
    <name type="scientific">Nicrophorus vespilloides</name>
    <name type="common">Boreal carrion beetle</name>
    <dbReference type="NCBI Taxonomy" id="110193"/>
    <lineage>
        <taxon>Eukaryota</taxon>
        <taxon>Metazoa</taxon>
        <taxon>Ecdysozoa</taxon>
        <taxon>Arthropoda</taxon>
        <taxon>Hexapoda</taxon>
        <taxon>Insecta</taxon>
        <taxon>Pterygota</taxon>
        <taxon>Neoptera</taxon>
        <taxon>Endopterygota</taxon>
        <taxon>Coleoptera</taxon>
        <taxon>Polyphaga</taxon>
        <taxon>Staphyliniformia</taxon>
        <taxon>Silphidae</taxon>
        <taxon>Nicrophorinae</taxon>
        <taxon>Nicrophorus</taxon>
    </lineage>
</organism>
<keyword evidence="4" id="KW-0732">Signal</keyword>
<evidence type="ECO:0000256" key="4">
    <source>
        <dbReference type="SAM" id="SignalP"/>
    </source>
</evidence>
<evidence type="ECO:0000256" key="2">
    <source>
        <dbReference type="ARBA" id="ARBA00022670"/>
    </source>
</evidence>
<keyword evidence="2" id="KW-0645">Protease</keyword>
<evidence type="ECO:0000259" key="5">
    <source>
        <dbReference type="Pfam" id="PF05903"/>
    </source>
</evidence>
<dbReference type="Proteomes" id="UP000695000">
    <property type="component" value="Unplaced"/>
</dbReference>
<keyword evidence="6" id="KW-1185">Reference proteome</keyword>
<dbReference type="GeneID" id="108563933"/>
<dbReference type="InterPro" id="IPR008580">
    <property type="entry name" value="PPPDE_dom"/>
</dbReference>